<keyword evidence="2" id="KW-1185">Reference proteome</keyword>
<evidence type="ECO:0000256" key="1">
    <source>
        <dbReference type="SAM" id="Phobius"/>
    </source>
</evidence>
<dbReference type="WBParaSite" id="PDA_v2.g24274.t1">
    <property type="protein sequence ID" value="PDA_v2.g24274.t1"/>
    <property type="gene ID" value="PDA_v2.g24274"/>
</dbReference>
<evidence type="ECO:0000313" key="3">
    <source>
        <dbReference type="WBParaSite" id="PDA_v2.g24274.t1"/>
    </source>
</evidence>
<reference evidence="3" key="1">
    <citation type="submission" date="2022-11" db="UniProtKB">
        <authorList>
            <consortium name="WormBaseParasite"/>
        </authorList>
    </citation>
    <scope>IDENTIFICATION</scope>
</reference>
<sequence>MVLILVGFLIIIGIIVLQDSEVQYYLNDYKSMENDLVITKLKLNALKVLITFFAVFINFCYMTISYIAVNKARRFMLNDSSNQINVNNPRGSKYVYVQP</sequence>
<name>A0A914QAT0_9BILA</name>
<dbReference type="AlphaFoldDB" id="A0A914QAT0"/>
<accession>A0A914QAT0</accession>
<protein>
    <submittedName>
        <fullName evidence="3">Uncharacterized protein</fullName>
    </submittedName>
</protein>
<evidence type="ECO:0000313" key="2">
    <source>
        <dbReference type="Proteomes" id="UP000887578"/>
    </source>
</evidence>
<proteinExistence type="predicted"/>
<dbReference type="Proteomes" id="UP000887578">
    <property type="component" value="Unplaced"/>
</dbReference>
<keyword evidence="1" id="KW-0812">Transmembrane</keyword>
<keyword evidence="1" id="KW-0472">Membrane</keyword>
<feature type="transmembrane region" description="Helical" evidence="1">
    <location>
        <begin position="48"/>
        <end position="69"/>
    </location>
</feature>
<keyword evidence="1" id="KW-1133">Transmembrane helix</keyword>
<organism evidence="2 3">
    <name type="scientific">Panagrolaimus davidi</name>
    <dbReference type="NCBI Taxonomy" id="227884"/>
    <lineage>
        <taxon>Eukaryota</taxon>
        <taxon>Metazoa</taxon>
        <taxon>Ecdysozoa</taxon>
        <taxon>Nematoda</taxon>
        <taxon>Chromadorea</taxon>
        <taxon>Rhabditida</taxon>
        <taxon>Tylenchina</taxon>
        <taxon>Panagrolaimomorpha</taxon>
        <taxon>Panagrolaimoidea</taxon>
        <taxon>Panagrolaimidae</taxon>
        <taxon>Panagrolaimus</taxon>
    </lineage>
</organism>